<dbReference type="SUPFAM" id="SSF53098">
    <property type="entry name" value="Ribonuclease H-like"/>
    <property type="match status" value="1"/>
</dbReference>
<dbReference type="Gene3D" id="3.30.70.370">
    <property type="match status" value="2"/>
</dbReference>
<dbReference type="InterPro" id="IPR001098">
    <property type="entry name" value="DNA-dir_DNA_pol_A_palm_dom"/>
</dbReference>
<dbReference type="GO" id="GO:0008408">
    <property type="term" value="F:3'-5' exonuclease activity"/>
    <property type="evidence" value="ECO:0007669"/>
    <property type="project" value="InterPro"/>
</dbReference>
<dbReference type="SMART" id="SM00482">
    <property type="entry name" value="POLAc"/>
    <property type="match status" value="1"/>
</dbReference>
<dbReference type="GO" id="GO:0006302">
    <property type="term" value="P:double-strand break repair"/>
    <property type="evidence" value="ECO:0007669"/>
    <property type="project" value="TreeGrafter"/>
</dbReference>
<gene>
    <name evidence="4" type="ORF">DN757_26165</name>
</gene>
<proteinExistence type="inferred from homology"/>
<accession>A0A2W6N9N3</accession>
<dbReference type="InterPro" id="IPR012337">
    <property type="entry name" value="RNaseH-like_sf"/>
</dbReference>
<dbReference type="GO" id="GO:0003677">
    <property type="term" value="F:DNA binding"/>
    <property type="evidence" value="ECO:0007669"/>
    <property type="project" value="InterPro"/>
</dbReference>
<dbReference type="PANTHER" id="PTHR10133">
    <property type="entry name" value="DNA POLYMERASE I"/>
    <property type="match status" value="1"/>
</dbReference>
<dbReference type="InterPro" id="IPR036397">
    <property type="entry name" value="RNaseH_sf"/>
</dbReference>
<dbReference type="Gene3D" id="1.10.150.20">
    <property type="entry name" value="5' to 3' exonuclease, C-terminal subdomain"/>
    <property type="match status" value="2"/>
</dbReference>
<dbReference type="GO" id="GO:0003887">
    <property type="term" value="F:DNA-directed DNA polymerase activity"/>
    <property type="evidence" value="ECO:0007669"/>
    <property type="project" value="InterPro"/>
</dbReference>
<comment type="similarity">
    <text evidence="1">Belongs to the DNA polymerase type-A family.</text>
</comment>
<dbReference type="Gene3D" id="3.30.420.10">
    <property type="entry name" value="Ribonuclease H-like superfamily/Ribonuclease H"/>
    <property type="match status" value="1"/>
</dbReference>
<dbReference type="RefSeq" id="WP_111273114.1">
    <property type="nucleotide sequence ID" value="NZ_QKWW01000092.1"/>
</dbReference>
<evidence type="ECO:0000259" key="3">
    <source>
        <dbReference type="SMART" id="SM00482"/>
    </source>
</evidence>
<dbReference type="InterPro" id="IPR043502">
    <property type="entry name" value="DNA/RNA_pol_sf"/>
</dbReference>
<dbReference type="PANTHER" id="PTHR10133:SF62">
    <property type="entry name" value="DNA POLYMERASE THETA"/>
    <property type="match status" value="1"/>
</dbReference>
<organism evidence="4 5">
    <name type="scientific">Paenibacillus silvae</name>
    <dbReference type="NCBI Taxonomy" id="1325358"/>
    <lineage>
        <taxon>Bacteria</taxon>
        <taxon>Bacillati</taxon>
        <taxon>Bacillota</taxon>
        <taxon>Bacilli</taxon>
        <taxon>Bacillales</taxon>
        <taxon>Paenibacillaceae</taxon>
        <taxon>Paenibacillus</taxon>
    </lineage>
</organism>
<dbReference type="SUPFAM" id="SSF56672">
    <property type="entry name" value="DNA/RNA polymerases"/>
    <property type="match status" value="1"/>
</dbReference>
<evidence type="ECO:0000256" key="1">
    <source>
        <dbReference type="ARBA" id="ARBA00007705"/>
    </source>
</evidence>
<dbReference type="Pfam" id="PF01612">
    <property type="entry name" value="DNA_pol_A_exo1"/>
    <property type="match status" value="1"/>
</dbReference>
<dbReference type="EMBL" id="QKWW01000092">
    <property type="protein sequence ID" value="PZT52644.1"/>
    <property type="molecule type" value="Genomic_DNA"/>
</dbReference>
<evidence type="ECO:0000256" key="2">
    <source>
        <dbReference type="ARBA" id="ARBA00020311"/>
    </source>
</evidence>
<comment type="caution">
    <text evidence="4">The sequence shown here is derived from an EMBL/GenBank/DDBJ whole genome shotgun (WGS) entry which is preliminary data.</text>
</comment>
<dbReference type="InterPro" id="IPR002298">
    <property type="entry name" value="DNA_polymerase_A"/>
</dbReference>
<dbReference type="AlphaFoldDB" id="A0A2W6N9N3"/>
<dbReference type="Proteomes" id="UP000249204">
    <property type="component" value="Unassembled WGS sequence"/>
</dbReference>
<protein>
    <recommendedName>
        <fullName evidence="2">DNA polymerase I</fullName>
    </recommendedName>
</protein>
<dbReference type="Gene3D" id="1.20.1060.10">
    <property type="entry name" value="Taq DNA Polymerase, Chain T, domain 4"/>
    <property type="match status" value="1"/>
</dbReference>
<dbReference type="Pfam" id="PF00476">
    <property type="entry name" value="DNA_pol_A"/>
    <property type="match status" value="2"/>
</dbReference>
<dbReference type="GO" id="GO:0006261">
    <property type="term" value="P:DNA-templated DNA replication"/>
    <property type="evidence" value="ECO:0007669"/>
    <property type="project" value="InterPro"/>
</dbReference>
<sequence length="862" mass="99687">MSDNEFINILTKGEKKSAQTIRTKNTEIVKKAKKLTKKEQKILDVEASIVMPNNYTLINTPELLQRLINYYKVYKKMYKGDAFVYLDTETYGLNNWRDNLISISIGFESEEYFNIPMRPFLHEMSINVECLSFDAVSAALKPLLEADDMIVMANAKFDIHALKNWADIDITFNIHWDTMIMSGLLNENKSKGLKEWYNSYALPWLIQQGKLSHDELSRPTFKFGSMFDKIPFDRIPHRLANYYACHDVFMTHWVFRYQKSIVENPSFGLDAVYRLFREVEMPLLAVFATAERRGVELDSKFLRGIIGKVLQEKLDELKAGILNVLGDTITLIKSRTRQRQGIKYKEEYEVVEEFNLGSPTQLASKLYVEHKILEAEMVYDKDLKRKVPKQSTSKKILTRNKKVTVTVDNQTHKIIDYILEYRGLSKLIDAFCNKLPDDTVEGIIHCSYNQLVRTGRVSCSAPNLQQIPSKFDLIRYAFRAPSGRLLVSGDFSQQELRWLAIFTQEQTLIDIFQLELDMHSRVTCQIHSLDYDMFEKIRGYKGNSEEETIINVDEVITKYTGSQELVYAITYLNSKEQGANSSTTEIGRPTIERLSSFFELLRKKTKSVVFGVIYGITELGLSEQIESSKEEAKELIDSFKSSMPSYLMWEATTHKEVMEKGYIETVLGRKRRFGETIAEAKQEDMWKNSGWHWKIEKCKRQSCNAKIQGSSADQSKKAMVELFYPKRPDGTTCFNRREWIINGYVSQLEKHDIHLVLQVHDELIFDAPDTVDPVALQAITDTMASVIPNDVGVQFKSDIEVSPYWGGKFSQEQIRLLSQGTLDWRDIFEEEVKKKLSKFGIEYEVGMFAEKDDEEEEEEGLQ</sequence>
<reference evidence="4 5" key="1">
    <citation type="submission" date="2018-06" db="EMBL/GenBank/DDBJ databases">
        <title>Isolation of heavy metals resistant Paenibacillus silvae NC2 from Gold-Copper mine in ZiJin, China.</title>
        <authorList>
            <person name="Xu J."/>
            <person name="Mazhar H.S."/>
            <person name="Rensing C."/>
        </authorList>
    </citation>
    <scope>NUCLEOTIDE SEQUENCE [LARGE SCALE GENOMIC DNA]</scope>
    <source>
        <strain evidence="4 5">NC2</strain>
    </source>
</reference>
<evidence type="ECO:0000313" key="4">
    <source>
        <dbReference type="EMBL" id="PZT52644.1"/>
    </source>
</evidence>
<evidence type="ECO:0000313" key="5">
    <source>
        <dbReference type="Proteomes" id="UP000249204"/>
    </source>
</evidence>
<dbReference type="InterPro" id="IPR002562">
    <property type="entry name" value="3'-5'_exonuclease_dom"/>
</dbReference>
<name>A0A2W6N9N3_9BACL</name>
<feature type="domain" description="DNA-directed DNA polymerase family A palm" evidence="3">
    <location>
        <begin position="473"/>
        <end position="771"/>
    </location>
</feature>